<reference evidence="2" key="2">
    <citation type="submission" date="2015-04" db="EMBL/GenBank/DDBJ databases">
        <title>The complete genome sequence of Erythrobacter sp. s21-N3.</title>
        <authorList>
            <person name="Zhuang L."/>
            <person name="Liu Y."/>
            <person name="Shao Z."/>
        </authorList>
    </citation>
    <scope>NUCLEOTIDE SEQUENCE [LARGE SCALE GENOMIC DNA]</scope>
    <source>
        <strain evidence="2">s21-N3</strain>
    </source>
</reference>
<gene>
    <name evidence="1" type="ORF">CP97_12720</name>
</gene>
<accession>A0A0H4VIG9</accession>
<evidence type="ECO:0000313" key="1">
    <source>
        <dbReference type="EMBL" id="AKQ42714.1"/>
    </source>
</evidence>
<evidence type="ECO:0008006" key="3">
    <source>
        <dbReference type="Google" id="ProtNLM"/>
    </source>
</evidence>
<dbReference type="RefSeq" id="WP_048886257.1">
    <property type="nucleotide sequence ID" value="NZ_CP011310.1"/>
</dbReference>
<sequence>MARKIANAPSTAEMEAMARTALDRLPGRFTAQMGEIVLLVEEWPDKALLEGFGIENPLGLTGVYEGLPLTERSIEHSGTMPDRIRLFRRPILDEWAERGNETLEHLVAHVVIHEVGHHFGLSDEDMHALEDMAG</sequence>
<proteinExistence type="predicted"/>
<dbReference type="SUPFAM" id="SSF55486">
    <property type="entry name" value="Metalloproteases ('zincins'), catalytic domain"/>
    <property type="match status" value="1"/>
</dbReference>
<dbReference type="Pfam" id="PF06262">
    <property type="entry name" value="Zincin_1"/>
    <property type="match status" value="1"/>
</dbReference>
<dbReference type="EMBL" id="CP011310">
    <property type="protein sequence ID" value="AKQ42714.1"/>
    <property type="molecule type" value="Genomic_DNA"/>
</dbReference>
<evidence type="ECO:0000313" key="2">
    <source>
        <dbReference type="Proteomes" id="UP000059113"/>
    </source>
</evidence>
<reference evidence="1 2" key="1">
    <citation type="journal article" date="2015" name="Int. J. Syst. Evol. Microbiol.">
        <title>Erythrobacter atlanticus sp. nov., a bacterium from ocean sediment able to degrade polycyclic aromatic hydrocarbons.</title>
        <authorList>
            <person name="Zhuang L."/>
            <person name="Liu Y."/>
            <person name="Wang L."/>
            <person name="Wang W."/>
            <person name="Shao Z."/>
        </authorList>
    </citation>
    <scope>NUCLEOTIDE SEQUENCE [LARGE SCALE GENOMIC DNA]</scope>
    <source>
        <strain evidence="2">s21-N3</strain>
    </source>
</reference>
<dbReference type="InterPro" id="IPR038555">
    <property type="entry name" value="Zincin_1_sf"/>
</dbReference>
<dbReference type="OrthoDB" id="9806895at2"/>
<dbReference type="STRING" id="1648404.CP97_12720"/>
<dbReference type="CDD" id="cd12952">
    <property type="entry name" value="MMP_ACEL2062"/>
    <property type="match status" value="1"/>
</dbReference>
<protein>
    <recommendedName>
        <fullName evidence="3">Neutral zinc metallopeptidase</fullName>
    </recommendedName>
</protein>
<name>A0A0H4VIG9_9SPHN</name>
<organism evidence="1 2">
    <name type="scientific">Aurantiacibacter atlanticus</name>
    <dbReference type="NCBI Taxonomy" id="1648404"/>
    <lineage>
        <taxon>Bacteria</taxon>
        <taxon>Pseudomonadati</taxon>
        <taxon>Pseudomonadota</taxon>
        <taxon>Alphaproteobacteria</taxon>
        <taxon>Sphingomonadales</taxon>
        <taxon>Erythrobacteraceae</taxon>
        <taxon>Aurantiacibacter</taxon>
    </lineage>
</organism>
<dbReference type="Proteomes" id="UP000059113">
    <property type="component" value="Chromosome"/>
</dbReference>
<keyword evidence="2" id="KW-1185">Reference proteome</keyword>
<dbReference type="AlphaFoldDB" id="A0A0H4VIG9"/>
<dbReference type="KEGG" id="ery:CP97_12720"/>
<dbReference type="PATRIC" id="fig|1648404.4.peg.2644"/>
<dbReference type="InterPro" id="IPR010428">
    <property type="entry name" value="Zincin_1"/>
</dbReference>
<dbReference type="Gene3D" id="3.30.2010.20">
    <property type="match status" value="1"/>
</dbReference>